<dbReference type="PANTHER" id="PTHR43540:SF14">
    <property type="entry name" value="ISOCHORISMATASE"/>
    <property type="match status" value="1"/>
</dbReference>
<dbReference type="PANTHER" id="PTHR43540">
    <property type="entry name" value="PEROXYUREIDOACRYLATE/UREIDOACRYLATE AMIDOHYDROLASE-RELATED"/>
    <property type="match status" value="1"/>
</dbReference>
<keyword evidence="4" id="KW-1185">Reference proteome</keyword>
<protein>
    <recommendedName>
        <fullName evidence="2">Isochorismatase-like domain-containing protein</fullName>
    </recommendedName>
</protein>
<reference evidence="3 4" key="1">
    <citation type="journal article" date="2016" name="Front. Microbiol.">
        <title>Genome Sequence of the Piezophilic, Mesophilic Sulfate-Reducing Bacterium Desulfovibrio indicus J2T.</title>
        <authorList>
            <person name="Cao J."/>
            <person name="Maignien L."/>
            <person name="Shao Z."/>
            <person name="Alain K."/>
            <person name="Jebbar M."/>
        </authorList>
    </citation>
    <scope>NUCLEOTIDE SEQUENCE [LARGE SCALE GENOMIC DNA]</scope>
    <source>
        <strain evidence="3 4">J2</strain>
    </source>
</reference>
<sequence length="152" mass="16556">MSASVLVVVDVQNVMFETPGEFPFEGERVLETIAALIASAREAGVPVHYVQHTTREEGSCCEAGTRNWEIHSSIAPKPGDTVSRKYSYDAFWDTGLEETLRGLGAGRLVFCGLQTEFCVDTTVRSALAHGFESVLVGDAHTTFDTEVLRGSR</sequence>
<organism evidence="3 4">
    <name type="scientific">Pseudodesulfovibrio indicus</name>
    <dbReference type="NCBI Taxonomy" id="1716143"/>
    <lineage>
        <taxon>Bacteria</taxon>
        <taxon>Pseudomonadati</taxon>
        <taxon>Thermodesulfobacteriota</taxon>
        <taxon>Desulfovibrionia</taxon>
        <taxon>Desulfovibrionales</taxon>
        <taxon>Desulfovibrionaceae</taxon>
    </lineage>
</organism>
<accession>A0ABM5YTE4</accession>
<keyword evidence="1" id="KW-0378">Hydrolase</keyword>
<evidence type="ECO:0000313" key="4">
    <source>
        <dbReference type="Proteomes" id="UP000055611"/>
    </source>
</evidence>
<dbReference type="EMBL" id="CP014206">
    <property type="protein sequence ID" value="AMK10626.1"/>
    <property type="molecule type" value="Genomic_DNA"/>
</dbReference>
<evidence type="ECO:0000256" key="1">
    <source>
        <dbReference type="ARBA" id="ARBA00022801"/>
    </source>
</evidence>
<proteinExistence type="predicted"/>
<evidence type="ECO:0000313" key="3">
    <source>
        <dbReference type="EMBL" id="AMK10626.1"/>
    </source>
</evidence>
<dbReference type="Proteomes" id="UP000055611">
    <property type="component" value="Chromosome"/>
</dbReference>
<dbReference type="RefSeq" id="WP_078063631.1">
    <property type="nucleotide sequence ID" value="NZ_CP014206.1"/>
</dbReference>
<dbReference type="Pfam" id="PF00857">
    <property type="entry name" value="Isochorismatase"/>
    <property type="match status" value="1"/>
</dbReference>
<dbReference type="InterPro" id="IPR036380">
    <property type="entry name" value="Isochorismatase-like_sf"/>
</dbReference>
<dbReference type="Gene3D" id="3.40.50.850">
    <property type="entry name" value="Isochorismatase-like"/>
    <property type="match status" value="1"/>
</dbReference>
<dbReference type="InterPro" id="IPR000868">
    <property type="entry name" value="Isochorismatase-like_dom"/>
</dbReference>
<feature type="domain" description="Isochorismatase-like" evidence="2">
    <location>
        <begin position="4"/>
        <end position="146"/>
    </location>
</feature>
<name>A0ABM5YTE4_9BACT</name>
<evidence type="ECO:0000259" key="2">
    <source>
        <dbReference type="Pfam" id="PF00857"/>
    </source>
</evidence>
<dbReference type="SUPFAM" id="SSF52499">
    <property type="entry name" value="Isochorismatase-like hydrolases"/>
    <property type="match status" value="1"/>
</dbReference>
<gene>
    <name evidence="3" type="ORF">AWY79_05620</name>
</gene>
<dbReference type="CDD" id="cd01014">
    <property type="entry name" value="nicotinamidase_related"/>
    <property type="match status" value="1"/>
</dbReference>
<dbReference type="InterPro" id="IPR050272">
    <property type="entry name" value="Isochorismatase-like_hydrls"/>
</dbReference>